<comment type="caution">
    <text evidence="5">The sequence shown here is derived from an EMBL/GenBank/DDBJ whole genome shotgun (WGS) entry which is preliminary data.</text>
</comment>
<dbReference type="Proteomes" id="UP000654922">
    <property type="component" value="Unassembled WGS sequence"/>
</dbReference>
<evidence type="ECO:0000256" key="1">
    <source>
        <dbReference type="SAM" id="MobiDB-lite"/>
    </source>
</evidence>
<keyword evidence="2" id="KW-1133">Transmembrane helix</keyword>
<evidence type="ECO:0000313" key="5">
    <source>
        <dbReference type="EMBL" id="KAF7176394.1"/>
    </source>
</evidence>
<feature type="region of interest" description="Disordered" evidence="1">
    <location>
        <begin position="269"/>
        <end position="288"/>
    </location>
</feature>
<feature type="chain" id="PRO_5036266736" description="Mid2 domain-containing protein" evidence="3">
    <location>
        <begin position="20"/>
        <end position="288"/>
    </location>
</feature>
<feature type="signal peptide" evidence="3">
    <location>
        <begin position="1"/>
        <end position="19"/>
    </location>
</feature>
<proteinExistence type="predicted"/>
<keyword evidence="3" id="KW-0732">Signal</keyword>
<feature type="compositionally biased region" description="Low complexity" evidence="1">
    <location>
        <begin position="115"/>
        <end position="128"/>
    </location>
</feature>
<organism evidence="5 6">
    <name type="scientific">Aspergillus felis</name>
    <dbReference type="NCBI Taxonomy" id="1287682"/>
    <lineage>
        <taxon>Eukaryota</taxon>
        <taxon>Fungi</taxon>
        <taxon>Dikarya</taxon>
        <taxon>Ascomycota</taxon>
        <taxon>Pezizomycotina</taxon>
        <taxon>Eurotiomycetes</taxon>
        <taxon>Eurotiomycetidae</taxon>
        <taxon>Eurotiales</taxon>
        <taxon>Aspergillaceae</taxon>
        <taxon>Aspergillus</taxon>
        <taxon>Aspergillus subgen. Fumigati</taxon>
    </lineage>
</organism>
<reference evidence="5" key="1">
    <citation type="submission" date="2020-06" db="EMBL/GenBank/DDBJ databases">
        <title>Draft genome sequences of strains closely related to Aspergillus parafelis and Aspergillus hiratsukae.</title>
        <authorList>
            <person name="Dos Santos R.A.C."/>
            <person name="Rivero-Menendez O."/>
            <person name="Steenwyk J.L."/>
            <person name="Mead M.E."/>
            <person name="Goldman G.H."/>
            <person name="Alastruey-Izquierdo A."/>
            <person name="Rokas A."/>
        </authorList>
    </citation>
    <scope>NUCLEOTIDE SEQUENCE</scope>
    <source>
        <strain evidence="4">CNM-CM5623</strain>
        <strain evidence="5">CNM-CM7691</strain>
    </source>
</reference>
<feature type="region of interest" description="Disordered" evidence="1">
    <location>
        <begin position="115"/>
        <end position="160"/>
    </location>
</feature>
<dbReference type="AlphaFoldDB" id="A0A8H6QNW9"/>
<sequence>MSISTLLLALALNVFQSNAFEVTYPKKDDLVNVYNGLVTTWSYNSSDSILLPLTIYFVPVSHLDESATYIQDNINITLGRWTIFTSFPVAEAYYLRFIYANNFWETGNFMITTSEQSTNASDTSSSASPNLYSTSHRSSTTLWTTESTGTGTSSLAQETNRTATVASSLTPGTIQALGSGGAATAATNLVSSSNENYDNGLSTGAKAGIGIGCAAAAIIGIVGLLLLYRIKQKGKFPPPEPPNLPSVNSTKLNGCSDARKIFEADGKHEAANISELPSDPYTRSELPG</sequence>
<feature type="transmembrane region" description="Helical" evidence="2">
    <location>
        <begin position="207"/>
        <end position="228"/>
    </location>
</feature>
<dbReference type="OrthoDB" id="4500390at2759"/>
<keyword evidence="2" id="KW-0472">Membrane</keyword>
<evidence type="ECO:0000256" key="2">
    <source>
        <dbReference type="SAM" id="Phobius"/>
    </source>
</evidence>
<dbReference type="Proteomes" id="UP000641853">
    <property type="component" value="Unassembled WGS sequence"/>
</dbReference>
<keyword evidence="2" id="KW-0812">Transmembrane</keyword>
<name>A0A8H6QNW9_9EURO</name>
<accession>A0A8H6QNW9</accession>
<dbReference type="EMBL" id="JACBAE010001299">
    <property type="protein sequence ID" value="KAF7166706.1"/>
    <property type="molecule type" value="Genomic_DNA"/>
</dbReference>
<keyword evidence="6" id="KW-1185">Reference proteome</keyword>
<evidence type="ECO:0000256" key="3">
    <source>
        <dbReference type="SAM" id="SignalP"/>
    </source>
</evidence>
<evidence type="ECO:0008006" key="7">
    <source>
        <dbReference type="Google" id="ProtNLM"/>
    </source>
</evidence>
<evidence type="ECO:0000313" key="6">
    <source>
        <dbReference type="Proteomes" id="UP000641853"/>
    </source>
</evidence>
<protein>
    <recommendedName>
        <fullName evidence="7">Mid2 domain-containing protein</fullName>
    </recommendedName>
</protein>
<feature type="compositionally biased region" description="Low complexity" evidence="1">
    <location>
        <begin position="138"/>
        <end position="155"/>
    </location>
</feature>
<evidence type="ECO:0000313" key="4">
    <source>
        <dbReference type="EMBL" id="KAF7166706.1"/>
    </source>
</evidence>
<gene>
    <name evidence="4" type="ORF">CNMCM5623_000250</name>
    <name evidence="5" type="ORF">CNMCM7691_002523</name>
</gene>
<dbReference type="EMBL" id="JACBAG010001912">
    <property type="protein sequence ID" value="KAF7176394.1"/>
    <property type="molecule type" value="Genomic_DNA"/>
</dbReference>